<reference evidence="2 3" key="1">
    <citation type="submission" date="2021-03" db="EMBL/GenBank/DDBJ databases">
        <title>novel species isolated from a fishpond in China.</title>
        <authorList>
            <person name="Lu H."/>
            <person name="Cai Z."/>
        </authorList>
    </citation>
    <scope>NUCLEOTIDE SEQUENCE [LARGE SCALE GENOMIC DNA]</scope>
    <source>
        <strain evidence="2 3">JCM 31546</strain>
    </source>
</reference>
<dbReference type="Proteomes" id="UP000664698">
    <property type="component" value="Unassembled WGS sequence"/>
</dbReference>
<keyword evidence="1" id="KW-1133">Transmembrane helix</keyword>
<feature type="transmembrane region" description="Helical" evidence="1">
    <location>
        <begin position="37"/>
        <end position="56"/>
    </location>
</feature>
<keyword evidence="1" id="KW-0812">Transmembrane</keyword>
<proteinExistence type="predicted"/>
<name>A0ABS3BTC9_9BACT</name>
<evidence type="ECO:0000313" key="3">
    <source>
        <dbReference type="Proteomes" id="UP000664698"/>
    </source>
</evidence>
<evidence type="ECO:0000313" key="2">
    <source>
        <dbReference type="EMBL" id="MBN7801600.1"/>
    </source>
</evidence>
<keyword evidence="3" id="KW-1185">Reference proteome</keyword>
<organism evidence="2 3">
    <name type="scientific">Algoriphagus aestuariicola</name>
    <dbReference type="NCBI Taxonomy" id="1852016"/>
    <lineage>
        <taxon>Bacteria</taxon>
        <taxon>Pseudomonadati</taxon>
        <taxon>Bacteroidota</taxon>
        <taxon>Cytophagia</taxon>
        <taxon>Cytophagales</taxon>
        <taxon>Cyclobacteriaceae</taxon>
        <taxon>Algoriphagus</taxon>
    </lineage>
</organism>
<sequence>MFDLFWSFFNVAFLVAFVYFLFKLVRRAILQLPDRQSLLATPVLTIGLIAFLAGLGESAPEKGKTIGREFTAEHQTVKLTLANRLHVTLVKNNSDGRVDPGLSYSIVSGFVLGRKWNHLGIKEKNGQIAILGHMKYNLLGWEIMGFSREIPL</sequence>
<dbReference type="RefSeq" id="WP_206569576.1">
    <property type="nucleotide sequence ID" value="NZ_JAFKCW010000002.1"/>
</dbReference>
<dbReference type="EMBL" id="JAFKCW010000002">
    <property type="protein sequence ID" value="MBN7801600.1"/>
    <property type="molecule type" value="Genomic_DNA"/>
</dbReference>
<keyword evidence="1" id="KW-0472">Membrane</keyword>
<evidence type="ECO:0000256" key="1">
    <source>
        <dbReference type="SAM" id="Phobius"/>
    </source>
</evidence>
<protein>
    <submittedName>
        <fullName evidence="2">Uncharacterized protein</fullName>
    </submittedName>
</protein>
<feature type="transmembrane region" description="Helical" evidence="1">
    <location>
        <begin position="6"/>
        <end position="25"/>
    </location>
</feature>
<accession>A0ABS3BTC9</accession>
<gene>
    <name evidence="2" type="ORF">J0A67_12060</name>
</gene>
<comment type="caution">
    <text evidence="2">The sequence shown here is derived from an EMBL/GenBank/DDBJ whole genome shotgun (WGS) entry which is preliminary data.</text>
</comment>